<dbReference type="AlphaFoldDB" id="A0A502G8D1"/>
<dbReference type="OrthoDB" id="763610at2"/>
<dbReference type="RefSeq" id="WP_140469751.1">
    <property type="nucleotide sequence ID" value="NZ_RCYZ01000018.1"/>
</dbReference>
<comment type="caution">
    <text evidence="1">The sequence shown here is derived from an EMBL/GenBank/DDBJ whole genome shotgun (WGS) entry which is preliminary data.</text>
</comment>
<name>A0A502G8D1_9BACT</name>
<gene>
    <name evidence="1" type="ORF">EAH73_22740</name>
</gene>
<organism evidence="1 2">
    <name type="scientific">Hymenobacter nivis</name>
    <dbReference type="NCBI Taxonomy" id="1850093"/>
    <lineage>
        <taxon>Bacteria</taxon>
        <taxon>Pseudomonadati</taxon>
        <taxon>Bacteroidota</taxon>
        <taxon>Cytophagia</taxon>
        <taxon>Cytophagales</taxon>
        <taxon>Hymenobacteraceae</taxon>
        <taxon>Hymenobacter</taxon>
    </lineage>
</organism>
<dbReference type="Proteomes" id="UP000317646">
    <property type="component" value="Unassembled WGS sequence"/>
</dbReference>
<evidence type="ECO:0000313" key="1">
    <source>
        <dbReference type="EMBL" id="TPG58014.1"/>
    </source>
</evidence>
<sequence>MEQALATLLRTMVHHATVFLADAAEFYPFGGVVDRQHAVVPLSASPGGNFPKSADVLALLDKAIDEKFRQQEIHAAAIVADTTFRATPESAPMNAVRVTLLVPPAEPAVHYYPYRVVAGKVSILDHIVY</sequence>
<reference evidence="1 2" key="1">
    <citation type="journal article" date="2019" name="Environ. Microbiol.">
        <title>Species interactions and distinct microbial communities in high Arctic permafrost affected cryosols are associated with the CH4 and CO2 gas fluxes.</title>
        <authorList>
            <person name="Altshuler I."/>
            <person name="Hamel J."/>
            <person name="Turney S."/>
            <person name="Magnuson E."/>
            <person name="Levesque R."/>
            <person name="Greer C."/>
            <person name="Whyte L.G."/>
        </authorList>
    </citation>
    <scope>NUCLEOTIDE SEQUENCE [LARGE SCALE GENOMIC DNA]</scope>
    <source>
        <strain evidence="1 2">S9.2P</strain>
    </source>
</reference>
<proteinExistence type="predicted"/>
<protein>
    <submittedName>
        <fullName evidence="1">Uncharacterized protein</fullName>
    </submittedName>
</protein>
<accession>A0A502G8D1</accession>
<keyword evidence="2" id="KW-1185">Reference proteome</keyword>
<dbReference type="EMBL" id="RCYZ01000018">
    <property type="protein sequence ID" value="TPG58014.1"/>
    <property type="molecule type" value="Genomic_DNA"/>
</dbReference>
<evidence type="ECO:0000313" key="2">
    <source>
        <dbReference type="Proteomes" id="UP000317646"/>
    </source>
</evidence>